<gene>
    <name evidence="1" type="ORF">OIU79_002503</name>
</gene>
<evidence type="ECO:0000313" key="1">
    <source>
        <dbReference type="EMBL" id="KAJ6735462.1"/>
    </source>
</evidence>
<reference evidence="1" key="1">
    <citation type="submission" date="2022-11" db="EMBL/GenBank/DDBJ databases">
        <authorList>
            <person name="Hyden B.L."/>
            <person name="Feng K."/>
            <person name="Yates T."/>
            <person name="Jawdy S."/>
            <person name="Smart L.B."/>
            <person name="Muchero W."/>
        </authorList>
    </citation>
    <scope>NUCLEOTIDE SEQUENCE</scope>
    <source>
        <tissue evidence="1">Shoot tip</tissue>
    </source>
</reference>
<proteinExistence type="predicted"/>
<name>A0A9Q0ZID5_SALPP</name>
<reference evidence="1" key="2">
    <citation type="journal article" date="2023" name="Int. J. Mol. Sci.">
        <title>De Novo Assembly and Annotation of 11 Diverse Shrub Willow (Salix) Genomes Reveals Novel Gene Organization in Sex-Linked Regions.</title>
        <authorList>
            <person name="Hyden B."/>
            <person name="Feng K."/>
            <person name="Yates T.B."/>
            <person name="Jawdy S."/>
            <person name="Cereghino C."/>
            <person name="Smart L.B."/>
            <person name="Muchero W."/>
        </authorList>
    </citation>
    <scope>NUCLEOTIDE SEQUENCE</scope>
    <source>
        <tissue evidence="1">Shoot tip</tissue>
    </source>
</reference>
<accession>A0A9Q0ZID5</accession>
<comment type="caution">
    <text evidence="1">The sequence shown here is derived from an EMBL/GenBank/DDBJ whole genome shotgun (WGS) entry which is preliminary data.</text>
</comment>
<dbReference type="Proteomes" id="UP001151532">
    <property type="component" value="Chromosome 17"/>
</dbReference>
<dbReference type="EMBL" id="JAPFFK010000011">
    <property type="protein sequence ID" value="KAJ6735462.1"/>
    <property type="molecule type" value="Genomic_DNA"/>
</dbReference>
<dbReference type="AlphaFoldDB" id="A0A9Q0ZID5"/>
<sequence>MSESGASNTGADDDNVDIGNITGSAFSAGGGYAINGLTSRFQQILISSLSLLLDYQIIDSRETKQSS</sequence>
<protein>
    <submittedName>
        <fullName evidence="1">Uncharacterized protein</fullName>
    </submittedName>
</protein>
<keyword evidence="2" id="KW-1185">Reference proteome</keyword>
<organism evidence="1 2">
    <name type="scientific">Salix purpurea</name>
    <name type="common">Purple osier willow</name>
    <dbReference type="NCBI Taxonomy" id="77065"/>
    <lineage>
        <taxon>Eukaryota</taxon>
        <taxon>Viridiplantae</taxon>
        <taxon>Streptophyta</taxon>
        <taxon>Embryophyta</taxon>
        <taxon>Tracheophyta</taxon>
        <taxon>Spermatophyta</taxon>
        <taxon>Magnoliopsida</taxon>
        <taxon>eudicotyledons</taxon>
        <taxon>Gunneridae</taxon>
        <taxon>Pentapetalae</taxon>
        <taxon>rosids</taxon>
        <taxon>fabids</taxon>
        <taxon>Malpighiales</taxon>
        <taxon>Salicaceae</taxon>
        <taxon>Saliceae</taxon>
        <taxon>Salix</taxon>
    </lineage>
</organism>
<evidence type="ECO:0000313" key="2">
    <source>
        <dbReference type="Proteomes" id="UP001151532"/>
    </source>
</evidence>